<dbReference type="EMBL" id="PJQY01000119">
    <property type="protein sequence ID" value="PQQ18204.1"/>
    <property type="molecule type" value="Genomic_DNA"/>
</dbReference>
<proteinExistence type="predicted"/>
<dbReference type="Proteomes" id="UP000250321">
    <property type="component" value="Unassembled WGS sequence"/>
</dbReference>
<dbReference type="InterPro" id="IPR040256">
    <property type="entry name" value="At4g02000-like"/>
</dbReference>
<sequence>MSAQLSANASHCNNGSPVVVNKGKFTFCVDRNETRFTTLALASSVQNQFENYCLVGKIFGKSVLGKVIRHRLKNDWKCLQGHVSIDHIGKEWYKVEFFYEEDIRYVMENKPWFVQGQIFALKRWSSKFSPFHATMDSIVSWVERLENEPAVFPTDMVIDEALQQQLSKEVILVFPQSTIVSSHTEAEFTCERDADNY</sequence>
<comment type="caution">
    <text evidence="2">The sequence shown here is derived from an EMBL/GenBank/DDBJ whole genome shotgun (WGS) entry which is preliminary data.</text>
</comment>
<protein>
    <recommendedName>
        <fullName evidence="1">DUF4283 domain-containing protein</fullName>
    </recommendedName>
</protein>
<dbReference type="Pfam" id="PF14111">
    <property type="entry name" value="DUF4283"/>
    <property type="match status" value="1"/>
</dbReference>
<evidence type="ECO:0000313" key="3">
    <source>
        <dbReference type="Proteomes" id="UP000250321"/>
    </source>
</evidence>
<gene>
    <name evidence="2" type="ORF">Pyn_24367</name>
</gene>
<dbReference type="PANTHER" id="PTHR31286">
    <property type="entry name" value="GLYCINE-RICH CELL WALL STRUCTURAL PROTEIN 1.8-LIKE"/>
    <property type="match status" value="1"/>
</dbReference>
<dbReference type="PANTHER" id="PTHR31286:SF99">
    <property type="entry name" value="DUF4283 DOMAIN-CONTAINING PROTEIN"/>
    <property type="match status" value="1"/>
</dbReference>
<reference evidence="2 3" key="1">
    <citation type="submission" date="2018-02" db="EMBL/GenBank/DDBJ databases">
        <title>Draft genome of wild Prunus yedoensis var. nudiflora.</title>
        <authorList>
            <person name="Baek S."/>
            <person name="Kim J.-H."/>
            <person name="Choi K."/>
            <person name="Kim G.-B."/>
            <person name="Cho A."/>
            <person name="Jang H."/>
            <person name="Shin C.-H."/>
            <person name="Yu H.-J."/>
            <person name="Mun J.-H."/>
        </authorList>
    </citation>
    <scope>NUCLEOTIDE SEQUENCE [LARGE SCALE GENOMIC DNA]</scope>
    <source>
        <strain evidence="3">cv. Jeju island</strain>
        <tissue evidence="2">Leaf</tissue>
    </source>
</reference>
<name>A0A314ZLC3_PRUYE</name>
<dbReference type="STRING" id="2094558.A0A314ZLC3"/>
<organism evidence="2 3">
    <name type="scientific">Prunus yedoensis var. nudiflora</name>
    <dbReference type="NCBI Taxonomy" id="2094558"/>
    <lineage>
        <taxon>Eukaryota</taxon>
        <taxon>Viridiplantae</taxon>
        <taxon>Streptophyta</taxon>
        <taxon>Embryophyta</taxon>
        <taxon>Tracheophyta</taxon>
        <taxon>Spermatophyta</taxon>
        <taxon>Magnoliopsida</taxon>
        <taxon>eudicotyledons</taxon>
        <taxon>Gunneridae</taxon>
        <taxon>Pentapetalae</taxon>
        <taxon>rosids</taxon>
        <taxon>fabids</taxon>
        <taxon>Rosales</taxon>
        <taxon>Rosaceae</taxon>
        <taxon>Amygdaloideae</taxon>
        <taxon>Amygdaleae</taxon>
        <taxon>Prunus</taxon>
    </lineage>
</organism>
<evidence type="ECO:0000313" key="2">
    <source>
        <dbReference type="EMBL" id="PQQ18204.1"/>
    </source>
</evidence>
<dbReference type="InterPro" id="IPR025558">
    <property type="entry name" value="DUF4283"/>
</dbReference>
<feature type="domain" description="DUF4283" evidence="1">
    <location>
        <begin position="48"/>
        <end position="130"/>
    </location>
</feature>
<dbReference type="AlphaFoldDB" id="A0A314ZLC3"/>
<accession>A0A314ZLC3</accession>
<keyword evidence="3" id="KW-1185">Reference proteome</keyword>
<evidence type="ECO:0000259" key="1">
    <source>
        <dbReference type="Pfam" id="PF14111"/>
    </source>
</evidence>
<dbReference type="OrthoDB" id="990360at2759"/>